<comment type="caution">
    <text evidence="7">The sequence shown here is derived from an EMBL/GenBank/DDBJ whole genome shotgun (WGS) entry which is preliminary data.</text>
</comment>
<feature type="transmembrane region" description="Helical" evidence="6">
    <location>
        <begin position="12"/>
        <end position="30"/>
    </location>
</feature>
<evidence type="ECO:0000313" key="8">
    <source>
        <dbReference type="Proteomes" id="UP000805085"/>
    </source>
</evidence>
<dbReference type="Proteomes" id="UP000805085">
    <property type="component" value="Unassembled WGS sequence"/>
</dbReference>
<evidence type="ECO:0000256" key="5">
    <source>
        <dbReference type="ARBA" id="ARBA00023136"/>
    </source>
</evidence>
<dbReference type="InterPro" id="IPR022791">
    <property type="entry name" value="L-PG_synthase/AglD"/>
</dbReference>
<feature type="transmembrane region" description="Helical" evidence="6">
    <location>
        <begin position="167"/>
        <end position="185"/>
    </location>
</feature>
<comment type="subcellular location">
    <subcellularLocation>
        <location evidence="1">Cell membrane</location>
        <topology evidence="1">Multi-pass membrane protein</topology>
    </subcellularLocation>
</comment>
<keyword evidence="8" id="KW-1185">Reference proteome</keyword>
<dbReference type="EMBL" id="JABRWQ010000001">
    <property type="protein sequence ID" value="NRD21861.1"/>
    <property type="molecule type" value="Genomic_DNA"/>
</dbReference>
<feature type="transmembrane region" description="Helical" evidence="6">
    <location>
        <begin position="54"/>
        <end position="72"/>
    </location>
</feature>
<feature type="transmembrane region" description="Helical" evidence="6">
    <location>
        <begin position="290"/>
        <end position="313"/>
    </location>
</feature>
<gene>
    <name evidence="7" type="ORF">HNV10_01320</name>
</gene>
<proteinExistence type="predicted"/>
<feature type="transmembrane region" description="Helical" evidence="6">
    <location>
        <begin position="197"/>
        <end position="225"/>
    </location>
</feature>
<evidence type="ECO:0000256" key="3">
    <source>
        <dbReference type="ARBA" id="ARBA00022692"/>
    </source>
</evidence>
<keyword evidence="5 6" id="KW-0472">Membrane</keyword>
<evidence type="ECO:0000313" key="7">
    <source>
        <dbReference type="EMBL" id="NRD21861.1"/>
    </source>
</evidence>
<evidence type="ECO:0000256" key="1">
    <source>
        <dbReference type="ARBA" id="ARBA00004651"/>
    </source>
</evidence>
<keyword evidence="2" id="KW-1003">Cell membrane</keyword>
<organism evidence="7 8">
    <name type="scientific">Winogradskyella litoriviva</name>
    <dbReference type="NCBI Taxonomy" id="1220182"/>
    <lineage>
        <taxon>Bacteria</taxon>
        <taxon>Pseudomonadati</taxon>
        <taxon>Bacteroidota</taxon>
        <taxon>Flavobacteriia</taxon>
        <taxon>Flavobacteriales</taxon>
        <taxon>Flavobacteriaceae</taxon>
        <taxon>Winogradskyella</taxon>
    </lineage>
</organism>
<feature type="transmembrane region" description="Helical" evidence="6">
    <location>
        <begin position="128"/>
        <end position="155"/>
    </location>
</feature>
<keyword evidence="3 6" id="KW-0812">Transmembrane</keyword>
<reference evidence="7 8" key="1">
    <citation type="journal article" date="2015" name="Int. J. Syst. Evol. Microbiol.">
        <title>Winogradskyella litoriviva sp. nov., isolated from coastal seawater.</title>
        <authorList>
            <person name="Nedashkovskaya O.I."/>
            <person name="Kukhlevskiy A.D."/>
            <person name="Zhukova N.V."/>
            <person name="Kim S.J."/>
            <person name="Rhee S.K."/>
            <person name="Mikhailov V.V."/>
        </authorList>
    </citation>
    <scope>NUCLEOTIDE SEQUENCE [LARGE SCALE GENOMIC DNA]</scope>
    <source>
        <strain evidence="7 8">KMM6491</strain>
    </source>
</reference>
<accession>A0ABX2E1L3</accession>
<evidence type="ECO:0000256" key="4">
    <source>
        <dbReference type="ARBA" id="ARBA00022989"/>
    </source>
</evidence>
<evidence type="ECO:0000256" key="6">
    <source>
        <dbReference type="SAM" id="Phobius"/>
    </source>
</evidence>
<name>A0ABX2E1L3_9FLAO</name>
<keyword evidence="4 6" id="KW-1133">Transmembrane helix</keyword>
<evidence type="ECO:0000256" key="2">
    <source>
        <dbReference type="ARBA" id="ARBA00022475"/>
    </source>
</evidence>
<dbReference type="RefSeq" id="WP_173299526.1">
    <property type="nucleotide sequence ID" value="NZ_JABRWQ010000001.1"/>
</dbReference>
<protein>
    <submittedName>
        <fullName evidence="7">Flippase-like domain-containing protein</fullName>
    </submittedName>
</protein>
<sequence length="324" mass="37260">MNVNLHYKTKQFFFVLIKLSIVVGAFYFIYSKITENGNLKFTEFLSFLKTNHSFSIKTVLFLIFLSGFNWFFEILKWQHLVRTIKSISFKSAVIQSLSALTTSLITPNRIGDYGAKAMYYLKPLRTKIVMLNLLGNLAQMTITTFLGCIGFIIFSIRYALDINYYKISRIAIVVLIITIFALFGMKQKRYKIKGFSITTILNFITSIYLKTHITILLLSLIRFAIFSFQFYYLLTVFGININYINAMIVITSMYLLASIVPTISIFDVIIKGSIAVFLFSYLGIDELTILVISTLMWCLNFVIPSVIGSYFVLNFRLPKPITQC</sequence>
<dbReference type="Pfam" id="PF03706">
    <property type="entry name" value="LPG_synthase_TM"/>
    <property type="match status" value="1"/>
</dbReference>